<dbReference type="CDD" id="cd06262">
    <property type="entry name" value="metallo-hydrolase-like_MBL-fold"/>
    <property type="match status" value="1"/>
</dbReference>
<dbReference type="SUPFAM" id="SSF56281">
    <property type="entry name" value="Metallo-hydrolase/oxidoreductase"/>
    <property type="match status" value="1"/>
</dbReference>
<dbReference type="PANTHER" id="PTHR46233">
    <property type="entry name" value="HYDROXYACYLGLUTATHIONE HYDROLASE GLOC"/>
    <property type="match status" value="1"/>
</dbReference>
<dbReference type="RefSeq" id="WP_045165157.1">
    <property type="nucleotide sequence ID" value="NZ_CP113864.1"/>
</dbReference>
<sequence>MFFKCIEVGDILTNCYIFGEKEVVIIDPGDDATRIESVVVENNLVPSAILLTHGHFDHILGCHYLKQRFKIPIYAHEDEMVILQNPNYNLSYMVGNEVIINCDKYFKDGDILEFGNLRLKVIHTPGHTPGSSCFLYENNILFSGDTLFKDSFGRCDLPLGNEGQIFESIKNKLLILPKNVKVYPGHGIPTTIDEELKNFQEK</sequence>
<evidence type="ECO:0000256" key="2">
    <source>
        <dbReference type="ARBA" id="ARBA00022723"/>
    </source>
</evidence>
<evidence type="ECO:0000259" key="5">
    <source>
        <dbReference type="SMART" id="SM00849"/>
    </source>
</evidence>
<dbReference type="Pfam" id="PF00753">
    <property type="entry name" value="Lactamase_B"/>
    <property type="match status" value="1"/>
</dbReference>
<proteinExistence type="predicted"/>
<name>A0ABY7BMJ8_9FIRM</name>
<dbReference type="PANTHER" id="PTHR46233:SF3">
    <property type="entry name" value="HYDROXYACYLGLUTATHIONE HYDROLASE GLOC"/>
    <property type="match status" value="1"/>
</dbReference>
<reference evidence="6" key="1">
    <citation type="submission" date="2022-12" db="EMBL/GenBank/DDBJ databases">
        <authorList>
            <person name="Bing R.G."/>
            <person name="Willard D.J."/>
            <person name="Manesh M.J.H."/>
            <person name="Laemthong T."/>
            <person name="Crosby J.R."/>
            <person name="Kelly R.M."/>
        </authorList>
    </citation>
    <scope>NUCLEOTIDE SEQUENCE</scope>
    <source>
        <strain evidence="6">DSM 8991</strain>
    </source>
</reference>
<dbReference type="Proteomes" id="UP001164745">
    <property type="component" value="Chromosome"/>
</dbReference>
<feature type="domain" description="Metallo-beta-lactamase" evidence="5">
    <location>
        <begin position="12"/>
        <end position="186"/>
    </location>
</feature>
<evidence type="ECO:0000313" key="6">
    <source>
        <dbReference type="EMBL" id="WAM32251.1"/>
    </source>
</evidence>
<dbReference type="Gene3D" id="3.60.15.10">
    <property type="entry name" value="Ribonuclease Z/Hydroxyacylglutathione hydrolase-like"/>
    <property type="match status" value="1"/>
</dbReference>
<protein>
    <submittedName>
        <fullName evidence="6">MBL fold metallo-hydrolase</fullName>
    </submittedName>
</protein>
<evidence type="ECO:0000256" key="3">
    <source>
        <dbReference type="ARBA" id="ARBA00022801"/>
    </source>
</evidence>
<evidence type="ECO:0000256" key="4">
    <source>
        <dbReference type="ARBA" id="ARBA00022833"/>
    </source>
</evidence>
<dbReference type="SMART" id="SM00849">
    <property type="entry name" value="Lactamase_B"/>
    <property type="match status" value="1"/>
</dbReference>
<gene>
    <name evidence="6" type="ORF">OTJ99_000771</name>
</gene>
<dbReference type="EMBL" id="CP113864">
    <property type="protein sequence ID" value="WAM32251.1"/>
    <property type="molecule type" value="Genomic_DNA"/>
</dbReference>
<dbReference type="InterPro" id="IPR036866">
    <property type="entry name" value="RibonucZ/Hydroxyglut_hydro"/>
</dbReference>
<keyword evidence="7" id="KW-1185">Reference proteome</keyword>
<keyword evidence="2" id="KW-0479">Metal-binding</keyword>
<comment type="cofactor">
    <cofactor evidence="1">
        <name>Zn(2+)</name>
        <dbReference type="ChEBI" id="CHEBI:29105"/>
    </cofactor>
</comment>
<organism evidence="6 7">
    <name type="scientific">Caldicellulosiruptor naganoensis</name>
    <dbReference type="NCBI Taxonomy" id="29324"/>
    <lineage>
        <taxon>Bacteria</taxon>
        <taxon>Bacillati</taxon>
        <taxon>Bacillota</taxon>
        <taxon>Bacillota incertae sedis</taxon>
        <taxon>Caldicellulosiruptorales</taxon>
        <taxon>Caldicellulosiruptoraceae</taxon>
        <taxon>Caldicellulosiruptor</taxon>
    </lineage>
</organism>
<keyword evidence="4" id="KW-0862">Zinc</keyword>
<evidence type="ECO:0000256" key="1">
    <source>
        <dbReference type="ARBA" id="ARBA00001947"/>
    </source>
</evidence>
<keyword evidence="3" id="KW-0378">Hydrolase</keyword>
<dbReference type="InterPro" id="IPR001279">
    <property type="entry name" value="Metallo-B-lactamas"/>
</dbReference>
<dbReference type="InterPro" id="IPR051453">
    <property type="entry name" value="MBL_Glyoxalase_II"/>
</dbReference>
<evidence type="ECO:0000313" key="7">
    <source>
        <dbReference type="Proteomes" id="UP001164745"/>
    </source>
</evidence>
<accession>A0ABY7BMJ8</accession>